<keyword evidence="8" id="KW-0625">Polysaccharide transport</keyword>
<evidence type="ECO:0000256" key="15">
    <source>
        <dbReference type="SAM" id="Coils"/>
    </source>
</evidence>
<keyword evidence="7" id="KW-0732">Signal</keyword>
<feature type="domain" description="SLBB" evidence="19">
    <location>
        <begin position="605"/>
        <end position="689"/>
    </location>
</feature>
<reference evidence="20 21" key="1">
    <citation type="submission" date="2016-12" db="EMBL/GenBank/DDBJ databases">
        <title>Isolation and genomic insights into novel planktonic Zetaproteobacteria from stratified waters of the Chesapeake Bay.</title>
        <authorList>
            <person name="McAllister S.M."/>
            <person name="Kato S."/>
            <person name="Chan C.S."/>
            <person name="Chiu B.K."/>
            <person name="Field E.K."/>
        </authorList>
    </citation>
    <scope>NUCLEOTIDE SEQUENCE [LARGE SCALE GENOMIC DNA]</scope>
    <source>
        <strain evidence="20 21">CP-8</strain>
    </source>
</reference>
<dbReference type="PANTHER" id="PTHR33619:SF3">
    <property type="entry name" value="POLYSACCHARIDE EXPORT PROTEIN GFCE-RELATED"/>
    <property type="match status" value="1"/>
</dbReference>
<dbReference type="Pfam" id="PF10531">
    <property type="entry name" value="SLBB"/>
    <property type="match status" value="4"/>
</dbReference>
<evidence type="ECO:0000256" key="2">
    <source>
        <dbReference type="ARBA" id="ARBA00009450"/>
    </source>
</evidence>
<feature type="domain" description="Soluble ligand binding" evidence="18">
    <location>
        <begin position="841"/>
        <end position="887"/>
    </location>
</feature>
<keyword evidence="9" id="KW-0406">Ion transport</keyword>
<dbReference type="OrthoDB" id="9815244at2"/>
<feature type="domain" description="Soluble ligand binding" evidence="18">
    <location>
        <begin position="514"/>
        <end position="557"/>
    </location>
</feature>
<name>A0A2K8LCJ8_9PROT</name>
<evidence type="ECO:0000259" key="17">
    <source>
        <dbReference type="Pfam" id="PF02563"/>
    </source>
</evidence>
<keyword evidence="11" id="KW-0472">Membrane</keyword>
<evidence type="ECO:0000256" key="6">
    <source>
        <dbReference type="ARBA" id="ARBA00022692"/>
    </source>
</evidence>
<dbReference type="GO" id="GO:0015159">
    <property type="term" value="F:polysaccharide transmembrane transporter activity"/>
    <property type="evidence" value="ECO:0007669"/>
    <property type="project" value="InterPro"/>
</dbReference>
<keyword evidence="21" id="KW-1185">Reference proteome</keyword>
<evidence type="ECO:0000256" key="7">
    <source>
        <dbReference type="ARBA" id="ARBA00022729"/>
    </source>
</evidence>
<feature type="domain" description="Polysaccharide export protein N-terminal" evidence="17">
    <location>
        <begin position="169"/>
        <end position="236"/>
    </location>
</feature>
<keyword evidence="14" id="KW-0449">Lipoprotein</keyword>
<dbReference type="EMBL" id="CP018800">
    <property type="protein sequence ID" value="ATX82016.1"/>
    <property type="molecule type" value="Genomic_DNA"/>
</dbReference>
<dbReference type="PANTHER" id="PTHR33619">
    <property type="entry name" value="POLYSACCHARIDE EXPORT PROTEIN GFCE-RELATED"/>
    <property type="match status" value="1"/>
</dbReference>
<feature type="coiled-coil region" evidence="15">
    <location>
        <begin position="752"/>
        <end position="779"/>
    </location>
</feature>
<evidence type="ECO:0000313" key="21">
    <source>
        <dbReference type="Proteomes" id="UP000231637"/>
    </source>
</evidence>
<dbReference type="KEGG" id="mfn:Ga0123462_1152"/>
<accession>A0A2K8LCJ8</accession>
<dbReference type="Pfam" id="PF02563">
    <property type="entry name" value="Poly_export"/>
    <property type="match status" value="1"/>
</dbReference>
<evidence type="ECO:0000256" key="3">
    <source>
        <dbReference type="ARBA" id="ARBA00022448"/>
    </source>
</evidence>
<evidence type="ECO:0000256" key="4">
    <source>
        <dbReference type="ARBA" id="ARBA00022452"/>
    </source>
</evidence>
<protein>
    <submittedName>
        <fullName evidence="20">Polysaccharide export outer membrane protein</fullName>
    </submittedName>
</protein>
<feature type="domain" description="Soluble ligand binding" evidence="18">
    <location>
        <begin position="701"/>
        <end position="736"/>
    </location>
</feature>
<sequence length="945" mass="102848">MNCFKINPSIMLGGVFSLLLLVMAVAPAFAITLTPDQIQKIQQLSPAEREALAKQAGVSSPEASARSIESPQTVQPRPVSSGPLEGEMTGATSDASQQAQEVAKSAGVDVPVEKVAGTAGADALEVRRAFADFVSESKPLTVNAGNLKQFGYDLFAGSPTTFAPATDVPVPPEYVVGPGDELVVQLFGGKNDQFTLVVDREGVVAFPEVGPVMLAGMSFADAKATLAQQVGEKMIGVTASINMGKLRSIRIFALGEVEQPGSYVVSGLATLSHALLVSGGVKKIGSLRNIQLKRGGQVVAAIDLYDFLLRGDTSGDVRLLPGDVVFVPPIGITVGIAGEVVRPAIYEVGRRTDVSDMIKLAGGFLPKAYRDKALIERINPSGDKSVVGLSLKGKSPNKTQVRNGDIIKVFSALDYEDNPVLLIGNVKRPGKYAWTKGMSLSALLPDQDMLLPETFMDYGLIEREAEGNREPEVIRFKVSELFMKGSEQVDLYLMPRDKVYVFHRAHFREAPQASIAGSVKSPGQYELKKSMRILDLILAAGGTIRSSSFDDAELYRTDPETKEVSISRFSLAAALDGQADANILLQDMDKVVVHSVWEDKQRHTVRIHGEVNNPGEFLFADSEMRVSDLIFAAGSVTEQAYMHKAEITRYEVIDGEKRQTSHLSIDLRDALQGKEQANILLQPYDVLMVRTISNWRSHEQVTLKGEFRFPGTYTVEEGETLEQVIERAGGLTEDAFTQAAVFSRESIRAQQQVNLNESISRLEKDIAQAEITNSTISNREVLDDKQKGLIAAERALAKLREVKPTGRLLVELGSDGKLIGDSTLKLTDGDVLYVPKRPDQVLVMGEVYNQNAMLYRKGMDRDDFIDLAGGTTAMADTDRIYIVRANGYVESGSGWSSNHKIYPGDTIIVPQRLDVFNLLDTTLDWSKVLMQIGIFTASMVTVGIL</sequence>
<evidence type="ECO:0000256" key="10">
    <source>
        <dbReference type="ARBA" id="ARBA00023114"/>
    </source>
</evidence>
<dbReference type="GO" id="GO:0009279">
    <property type="term" value="C:cell outer membrane"/>
    <property type="evidence" value="ECO:0007669"/>
    <property type="project" value="UniProtKB-SubCell"/>
</dbReference>
<keyword evidence="3" id="KW-0813">Transport</keyword>
<feature type="compositionally biased region" description="Polar residues" evidence="16">
    <location>
        <begin position="90"/>
        <end position="100"/>
    </location>
</feature>
<organism evidence="20 21">
    <name type="scientific">Mariprofundus ferrinatatus</name>
    <dbReference type="NCBI Taxonomy" id="1921087"/>
    <lineage>
        <taxon>Bacteria</taxon>
        <taxon>Pseudomonadati</taxon>
        <taxon>Pseudomonadota</taxon>
        <taxon>Candidatius Mariprofundia</taxon>
        <taxon>Mariprofundales</taxon>
        <taxon>Mariprofundaceae</taxon>
        <taxon>Mariprofundus</taxon>
    </lineage>
</organism>
<dbReference type="InterPro" id="IPR054765">
    <property type="entry name" value="SLBB_dom"/>
</dbReference>
<evidence type="ECO:0000256" key="8">
    <source>
        <dbReference type="ARBA" id="ARBA00023047"/>
    </source>
</evidence>
<dbReference type="AlphaFoldDB" id="A0A2K8LCJ8"/>
<dbReference type="Proteomes" id="UP000231637">
    <property type="component" value="Chromosome"/>
</dbReference>
<evidence type="ECO:0000256" key="5">
    <source>
        <dbReference type="ARBA" id="ARBA00022597"/>
    </source>
</evidence>
<dbReference type="InterPro" id="IPR003715">
    <property type="entry name" value="Poly_export_N"/>
</dbReference>
<proteinExistence type="inferred from homology"/>
<evidence type="ECO:0000259" key="19">
    <source>
        <dbReference type="Pfam" id="PF22461"/>
    </source>
</evidence>
<dbReference type="GO" id="GO:0046930">
    <property type="term" value="C:pore complex"/>
    <property type="evidence" value="ECO:0007669"/>
    <property type="project" value="UniProtKB-KW"/>
</dbReference>
<evidence type="ECO:0000259" key="18">
    <source>
        <dbReference type="Pfam" id="PF10531"/>
    </source>
</evidence>
<dbReference type="Pfam" id="PF22461">
    <property type="entry name" value="SLBB_2"/>
    <property type="match status" value="2"/>
</dbReference>
<feature type="domain" description="Soluble ligand binding" evidence="18">
    <location>
        <begin position="334"/>
        <end position="384"/>
    </location>
</feature>
<keyword evidence="10" id="KW-0626">Porin</keyword>
<comment type="similarity">
    <text evidence="2">Belongs to the BexD/CtrA/VexA family.</text>
</comment>
<keyword evidence="12" id="KW-0564">Palmitate</keyword>
<keyword evidence="6" id="KW-0812">Transmembrane</keyword>
<comment type="subcellular location">
    <subcellularLocation>
        <location evidence="1">Cell outer membrane</location>
        <topology evidence="1">Multi-pass membrane protein</topology>
    </subcellularLocation>
</comment>
<evidence type="ECO:0000256" key="11">
    <source>
        <dbReference type="ARBA" id="ARBA00023136"/>
    </source>
</evidence>
<keyword evidence="4" id="KW-1134">Transmembrane beta strand</keyword>
<keyword evidence="15" id="KW-0175">Coiled coil</keyword>
<dbReference type="InterPro" id="IPR049712">
    <property type="entry name" value="Poly_export"/>
</dbReference>
<feature type="compositionally biased region" description="Polar residues" evidence="16">
    <location>
        <begin position="57"/>
        <end position="75"/>
    </location>
</feature>
<dbReference type="Gene3D" id="3.10.560.10">
    <property type="entry name" value="Outer membrane lipoprotein wza domain like"/>
    <property type="match status" value="7"/>
</dbReference>
<keyword evidence="5" id="KW-0762">Sugar transport</keyword>
<dbReference type="GO" id="GO:0015288">
    <property type="term" value="F:porin activity"/>
    <property type="evidence" value="ECO:0007669"/>
    <property type="project" value="UniProtKB-KW"/>
</dbReference>
<gene>
    <name evidence="20" type="ORF">Ga0123462_1152</name>
</gene>
<evidence type="ECO:0000256" key="16">
    <source>
        <dbReference type="SAM" id="MobiDB-lite"/>
    </source>
</evidence>
<keyword evidence="13" id="KW-0998">Cell outer membrane</keyword>
<evidence type="ECO:0000256" key="12">
    <source>
        <dbReference type="ARBA" id="ARBA00023139"/>
    </source>
</evidence>
<evidence type="ECO:0000256" key="13">
    <source>
        <dbReference type="ARBA" id="ARBA00023237"/>
    </source>
</evidence>
<feature type="domain" description="SLBB" evidence="19">
    <location>
        <begin position="251"/>
        <end position="327"/>
    </location>
</feature>
<feature type="region of interest" description="Disordered" evidence="16">
    <location>
        <begin position="52"/>
        <end position="103"/>
    </location>
</feature>
<evidence type="ECO:0000256" key="1">
    <source>
        <dbReference type="ARBA" id="ARBA00004571"/>
    </source>
</evidence>
<evidence type="ECO:0000256" key="9">
    <source>
        <dbReference type="ARBA" id="ARBA00023065"/>
    </source>
</evidence>
<evidence type="ECO:0000313" key="20">
    <source>
        <dbReference type="EMBL" id="ATX82016.1"/>
    </source>
</evidence>
<dbReference type="InterPro" id="IPR019554">
    <property type="entry name" value="Soluble_ligand-bd"/>
</dbReference>
<dbReference type="GO" id="GO:0006811">
    <property type="term" value="P:monoatomic ion transport"/>
    <property type="evidence" value="ECO:0007669"/>
    <property type="project" value="UniProtKB-KW"/>
</dbReference>
<evidence type="ECO:0000256" key="14">
    <source>
        <dbReference type="ARBA" id="ARBA00023288"/>
    </source>
</evidence>